<dbReference type="VEuPathDB" id="TriTrypDB:BSAL_45290"/>
<keyword evidence="2" id="KW-0547">Nucleotide-binding</keyword>
<feature type="region of interest" description="Disordered" evidence="4">
    <location>
        <begin position="1"/>
        <end position="52"/>
    </location>
</feature>
<evidence type="ECO:0000256" key="3">
    <source>
        <dbReference type="ARBA" id="ARBA00022840"/>
    </source>
</evidence>
<keyword evidence="3" id="KW-0067">ATP-binding</keyword>
<dbReference type="CDD" id="cd03221">
    <property type="entry name" value="ABCF_EF-3"/>
    <property type="match status" value="1"/>
</dbReference>
<dbReference type="InterPro" id="IPR003593">
    <property type="entry name" value="AAA+_ATPase"/>
</dbReference>
<dbReference type="InterPro" id="IPR050611">
    <property type="entry name" value="ABCF"/>
</dbReference>
<keyword evidence="1" id="KW-0677">Repeat</keyword>
<dbReference type="OrthoDB" id="2110130at2759"/>
<evidence type="ECO:0000259" key="5">
    <source>
        <dbReference type="PROSITE" id="PS50893"/>
    </source>
</evidence>
<feature type="domain" description="ABC transporter" evidence="5">
    <location>
        <begin position="61"/>
        <end position="311"/>
    </location>
</feature>
<dbReference type="PROSITE" id="PS50893">
    <property type="entry name" value="ABC_TRANSPORTER_2"/>
    <property type="match status" value="1"/>
</dbReference>
<dbReference type="Proteomes" id="UP000051952">
    <property type="component" value="Unassembled WGS sequence"/>
</dbReference>
<dbReference type="Pfam" id="PF12848">
    <property type="entry name" value="ABC_tran_Xtn"/>
    <property type="match status" value="1"/>
</dbReference>
<dbReference type="PROSITE" id="PS00211">
    <property type="entry name" value="ABC_TRANSPORTER_1"/>
    <property type="match status" value="1"/>
</dbReference>
<dbReference type="FunFam" id="3.40.50.300:FF:000011">
    <property type="entry name" value="Putative ABC transporter ATP-binding component"/>
    <property type="match status" value="1"/>
</dbReference>
<reference evidence="7" key="1">
    <citation type="submission" date="2015-09" db="EMBL/GenBank/DDBJ databases">
        <authorList>
            <consortium name="Pathogen Informatics"/>
        </authorList>
    </citation>
    <scope>NUCLEOTIDE SEQUENCE [LARGE SCALE GENOMIC DNA]</scope>
    <source>
        <strain evidence="7">Lake Konstanz</strain>
    </source>
</reference>
<evidence type="ECO:0000313" key="7">
    <source>
        <dbReference type="Proteomes" id="UP000051952"/>
    </source>
</evidence>
<proteinExistence type="predicted"/>
<dbReference type="OMA" id="DWMGQWT"/>
<dbReference type="InterPro" id="IPR032781">
    <property type="entry name" value="ABC_tran_Xtn"/>
</dbReference>
<dbReference type="GO" id="GO:0016887">
    <property type="term" value="F:ATP hydrolysis activity"/>
    <property type="evidence" value="ECO:0007669"/>
    <property type="project" value="InterPro"/>
</dbReference>
<dbReference type="PANTHER" id="PTHR19211:SF15">
    <property type="entry name" value="ATP-BINDING CASSETTE SUB-FAMILY F MEMBER 2"/>
    <property type="match status" value="1"/>
</dbReference>
<dbReference type="InterPro" id="IPR027417">
    <property type="entry name" value="P-loop_NTPase"/>
</dbReference>
<name>A0A0S4JUD9_BODSA</name>
<dbReference type="SUPFAM" id="SSF52540">
    <property type="entry name" value="P-loop containing nucleoside triphosphate hydrolases"/>
    <property type="match status" value="2"/>
</dbReference>
<organism evidence="6 7">
    <name type="scientific">Bodo saltans</name>
    <name type="common">Flagellated protozoan</name>
    <dbReference type="NCBI Taxonomy" id="75058"/>
    <lineage>
        <taxon>Eukaryota</taxon>
        <taxon>Discoba</taxon>
        <taxon>Euglenozoa</taxon>
        <taxon>Kinetoplastea</taxon>
        <taxon>Metakinetoplastina</taxon>
        <taxon>Eubodonida</taxon>
        <taxon>Bodonidae</taxon>
        <taxon>Bodo</taxon>
    </lineage>
</organism>
<dbReference type="InterPro" id="IPR017871">
    <property type="entry name" value="ABC_transporter-like_CS"/>
</dbReference>
<evidence type="ECO:0000256" key="2">
    <source>
        <dbReference type="ARBA" id="ARBA00022741"/>
    </source>
</evidence>
<dbReference type="SMART" id="SM00382">
    <property type="entry name" value="AAA"/>
    <property type="match status" value="2"/>
</dbReference>
<dbReference type="FunFam" id="3.40.50.300:FF:001092">
    <property type="entry name" value="ATP-binding cassette sub-family F member 2"/>
    <property type="match status" value="1"/>
</dbReference>
<protein>
    <submittedName>
        <fullName evidence="6">ABC transporter, putative</fullName>
    </submittedName>
</protein>
<keyword evidence="7" id="KW-1185">Reference proteome</keyword>
<dbReference type="Pfam" id="PF00005">
    <property type="entry name" value="ABC_tran"/>
    <property type="match status" value="2"/>
</dbReference>
<dbReference type="InterPro" id="IPR003439">
    <property type="entry name" value="ABC_transporter-like_ATP-bd"/>
</dbReference>
<dbReference type="GO" id="GO:0005524">
    <property type="term" value="F:ATP binding"/>
    <property type="evidence" value="ECO:0007669"/>
    <property type="project" value="UniProtKB-KW"/>
</dbReference>
<dbReference type="Gene3D" id="3.40.50.300">
    <property type="entry name" value="P-loop containing nucleotide triphosphate hydrolases"/>
    <property type="match status" value="2"/>
</dbReference>
<sequence length="515" mass="57336">MAPKSKRAMRKAGRYASTDDLTDGTSSPIPSDSPSPVPEESDDGGRTANAIRISDERSRDLKFVNFSLSMRRQTIVEDTELDFRKGGRYGLVGRNGCGKSTLLKCIANREIPIPEMMDIFLLSHEAAPGEETALEYVIGPARAEIIRIEEYVEKILTEVGPEAEILQDLYDRLDELDPSTFETRASIILRGLGFQAAGASLSKGGATVDKKTKDMSGGWRMRVALARALFVAPSILLLDEPTNHLDLETCVWLEGYLAEYNKILIMCCHSQDFLNGVCTDILVMSQKKLKAWTGNYDTYIKTKSEVETNQIKAYKKQQEDIQDIKKFIASCGTFANLVKQAQSRQKILDKMEAAGLIKMPFVEPIFRFRFHEGGAINGVLVSASGSAFSYTGKKEDYLFKNVDFGIWPTSRIALVGPNGAGKSTLIKLICGENEPCEGTMTRAGSLTIGRFHQHSAEVLDLDKTPVEYIESKFKHKFPENRTEEWRGVCGTYGIPSDLFSYKTQLKKKFGYTKKA</sequence>
<accession>A0A0S4JUD9</accession>
<feature type="compositionally biased region" description="Basic residues" evidence="4">
    <location>
        <begin position="1"/>
        <end position="13"/>
    </location>
</feature>
<dbReference type="AlphaFoldDB" id="A0A0S4JUD9"/>
<evidence type="ECO:0000256" key="1">
    <source>
        <dbReference type="ARBA" id="ARBA00022737"/>
    </source>
</evidence>
<evidence type="ECO:0000256" key="4">
    <source>
        <dbReference type="SAM" id="MobiDB-lite"/>
    </source>
</evidence>
<dbReference type="EMBL" id="CYKH01002200">
    <property type="protein sequence ID" value="CUG93847.1"/>
    <property type="molecule type" value="Genomic_DNA"/>
</dbReference>
<dbReference type="PANTHER" id="PTHR19211">
    <property type="entry name" value="ATP-BINDING TRANSPORT PROTEIN-RELATED"/>
    <property type="match status" value="1"/>
</dbReference>
<gene>
    <name evidence="6" type="ORF">BSAL_45290</name>
</gene>
<evidence type="ECO:0000313" key="6">
    <source>
        <dbReference type="EMBL" id="CUG93847.1"/>
    </source>
</evidence>